<evidence type="ECO:0000313" key="9">
    <source>
        <dbReference type="EMBL" id="KAG8386631.1"/>
    </source>
</evidence>
<protein>
    <submittedName>
        <fullName evidence="9">Uncharacterized protein</fullName>
    </submittedName>
</protein>
<dbReference type="InterPro" id="IPR017930">
    <property type="entry name" value="Myb_dom"/>
</dbReference>
<feature type="domain" description="Myb-like" evidence="7">
    <location>
        <begin position="156"/>
        <end position="208"/>
    </location>
</feature>
<dbReference type="SMART" id="SM00717">
    <property type="entry name" value="SANT"/>
    <property type="match status" value="2"/>
</dbReference>
<dbReference type="PANTHER" id="PTHR47997:SF75">
    <property type="entry name" value="MYB DOMAIN PROTEIN 55"/>
    <property type="match status" value="1"/>
</dbReference>
<accession>A0AAV6XUD7</accession>
<dbReference type="GO" id="GO:0003677">
    <property type="term" value="F:DNA binding"/>
    <property type="evidence" value="ECO:0007669"/>
    <property type="project" value="UniProtKB-KW"/>
</dbReference>
<proteinExistence type="predicted"/>
<dbReference type="Gene3D" id="1.10.10.60">
    <property type="entry name" value="Homeodomain-like"/>
    <property type="match status" value="2"/>
</dbReference>
<evidence type="ECO:0000256" key="5">
    <source>
        <dbReference type="ARBA" id="ARBA00023163"/>
    </source>
</evidence>
<keyword evidence="2" id="KW-0677">Repeat</keyword>
<dbReference type="AlphaFoldDB" id="A0AAV6XUD7"/>
<dbReference type="GO" id="GO:0005634">
    <property type="term" value="C:nucleus"/>
    <property type="evidence" value="ECO:0007669"/>
    <property type="project" value="UniProtKB-SubCell"/>
</dbReference>
<evidence type="ECO:0000256" key="2">
    <source>
        <dbReference type="ARBA" id="ARBA00022737"/>
    </source>
</evidence>
<feature type="domain" description="HTH myb-type" evidence="8">
    <location>
        <begin position="156"/>
        <end position="208"/>
    </location>
</feature>
<feature type="domain" description="Myb-like" evidence="7">
    <location>
        <begin position="209"/>
        <end position="259"/>
    </location>
</feature>
<dbReference type="InterPro" id="IPR051953">
    <property type="entry name" value="Plant_SW-associated_TFs"/>
</dbReference>
<comment type="subcellular location">
    <subcellularLocation>
        <location evidence="1">Nucleus</location>
    </subcellularLocation>
</comment>
<dbReference type="EMBL" id="WHWC01000003">
    <property type="protein sequence ID" value="KAG8386631.1"/>
    <property type="molecule type" value="Genomic_DNA"/>
</dbReference>
<evidence type="ECO:0000256" key="4">
    <source>
        <dbReference type="ARBA" id="ARBA00023125"/>
    </source>
</evidence>
<evidence type="ECO:0000256" key="3">
    <source>
        <dbReference type="ARBA" id="ARBA00023015"/>
    </source>
</evidence>
<dbReference type="PROSITE" id="PS51294">
    <property type="entry name" value="HTH_MYB"/>
    <property type="match status" value="2"/>
</dbReference>
<keyword evidence="5" id="KW-0804">Transcription</keyword>
<evidence type="ECO:0000313" key="10">
    <source>
        <dbReference type="Proteomes" id="UP000826271"/>
    </source>
</evidence>
<keyword evidence="10" id="KW-1185">Reference proteome</keyword>
<dbReference type="PROSITE" id="PS50090">
    <property type="entry name" value="MYB_LIKE"/>
    <property type="match status" value="2"/>
</dbReference>
<evidence type="ECO:0000256" key="1">
    <source>
        <dbReference type="ARBA" id="ARBA00004123"/>
    </source>
</evidence>
<dbReference type="PANTHER" id="PTHR47997">
    <property type="entry name" value="MYB DOMAIN PROTEIN 55"/>
    <property type="match status" value="1"/>
</dbReference>
<organism evidence="9 10">
    <name type="scientific">Buddleja alternifolia</name>
    <dbReference type="NCBI Taxonomy" id="168488"/>
    <lineage>
        <taxon>Eukaryota</taxon>
        <taxon>Viridiplantae</taxon>
        <taxon>Streptophyta</taxon>
        <taxon>Embryophyta</taxon>
        <taxon>Tracheophyta</taxon>
        <taxon>Spermatophyta</taxon>
        <taxon>Magnoliopsida</taxon>
        <taxon>eudicotyledons</taxon>
        <taxon>Gunneridae</taxon>
        <taxon>Pentapetalae</taxon>
        <taxon>asterids</taxon>
        <taxon>lamiids</taxon>
        <taxon>Lamiales</taxon>
        <taxon>Scrophulariaceae</taxon>
        <taxon>Buddlejeae</taxon>
        <taxon>Buddleja</taxon>
    </lineage>
</organism>
<comment type="caution">
    <text evidence="9">The sequence shown here is derived from an EMBL/GenBank/DDBJ whole genome shotgun (WGS) entry which is preliminary data.</text>
</comment>
<dbReference type="InterPro" id="IPR001005">
    <property type="entry name" value="SANT/Myb"/>
</dbReference>
<keyword evidence="4" id="KW-0238">DNA-binding</keyword>
<name>A0AAV6XUD7_9LAMI</name>
<dbReference type="CDD" id="cd00167">
    <property type="entry name" value="SANT"/>
    <property type="match status" value="2"/>
</dbReference>
<keyword evidence="3" id="KW-0805">Transcription regulation</keyword>
<feature type="domain" description="HTH myb-type" evidence="8">
    <location>
        <begin position="209"/>
        <end position="263"/>
    </location>
</feature>
<evidence type="ECO:0000259" key="8">
    <source>
        <dbReference type="PROSITE" id="PS51294"/>
    </source>
</evidence>
<dbReference type="SUPFAM" id="SSF46689">
    <property type="entry name" value="Homeodomain-like"/>
    <property type="match status" value="1"/>
</dbReference>
<dbReference type="Pfam" id="PF00249">
    <property type="entry name" value="Myb_DNA-binding"/>
    <property type="match status" value="2"/>
</dbReference>
<keyword evidence="6" id="KW-0539">Nucleus</keyword>
<gene>
    <name evidence="9" type="ORF">BUALT_Bualt03G0168500</name>
</gene>
<dbReference type="FunFam" id="1.10.10.60:FF:000015">
    <property type="entry name" value="Transcription factor RAX3"/>
    <property type="match status" value="1"/>
</dbReference>
<dbReference type="Proteomes" id="UP000826271">
    <property type="component" value="Unassembled WGS sequence"/>
</dbReference>
<evidence type="ECO:0000256" key="6">
    <source>
        <dbReference type="ARBA" id="ARBA00023242"/>
    </source>
</evidence>
<sequence>MDMLSPPLTNRFANVVASSDLYKGRFQRDLPPLPPLDQLMKKSINTTTESGMISSELLRLLSSPTSENPSMMLNPSSDIPPIPPISSPNFRLAPVVASPIQYINLVDSTTSPASSPQVTAKTGVETLDSSFMVGNVRVGPYSDEMGGGGRAPCCDKTKVRTGPWSEAEDSRLINFIQTHGHGNWRALPKHAGLLRCGKSCRLRWINYLRPDVKRGNFTPEEERTIINLHNSIGNKWSKIASHLPGRTDNEIKNVWNTHLKKRLIKTEAKESQTGYSASPSCNSSSITSTCGDDHNMENTLVHHYQGIDQQSNKVKEPNEEKPEFLKVIISTHTNTLQDPVQSTKIEENGENHQQHLDCTKFDGEVEFSKWLNFLESEIGLTSDGDNLPKDAQEMNLEPEIISPDDEFDYFPIWHSSPQHLGI</sequence>
<reference evidence="9" key="1">
    <citation type="submission" date="2019-10" db="EMBL/GenBank/DDBJ databases">
        <authorList>
            <person name="Zhang R."/>
            <person name="Pan Y."/>
            <person name="Wang J."/>
            <person name="Ma R."/>
            <person name="Yu S."/>
        </authorList>
    </citation>
    <scope>NUCLEOTIDE SEQUENCE</scope>
    <source>
        <strain evidence="9">LA-IB0</strain>
        <tissue evidence="9">Leaf</tissue>
    </source>
</reference>
<dbReference type="InterPro" id="IPR009057">
    <property type="entry name" value="Homeodomain-like_sf"/>
</dbReference>
<evidence type="ECO:0000259" key="7">
    <source>
        <dbReference type="PROSITE" id="PS50090"/>
    </source>
</evidence>